<evidence type="ECO:0000313" key="6">
    <source>
        <dbReference type="Proteomes" id="UP000008144"/>
    </source>
</evidence>
<evidence type="ECO:0000256" key="1">
    <source>
        <dbReference type="ARBA" id="ARBA00004613"/>
    </source>
</evidence>
<organism evidence="5 6">
    <name type="scientific">Ciona intestinalis</name>
    <name type="common">Transparent sea squirt</name>
    <name type="synonym">Ascidia intestinalis</name>
    <dbReference type="NCBI Taxonomy" id="7719"/>
    <lineage>
        <taxon>Eukaryota</taxon>
        <taxon>Metazoa</taxon>
        <taxon>Chordata</taxon>
        <taxon>Tunicata</taxon>
        <taxon>Ascidiacea</taxon>
        <taxon>Phlebobranchia</taxon>
        <taxon>Cionidae</taxon>
        <taxon>Ciona</taxon>
    </lineage>
</organism>
<keyword evidence="6" id="KW-1185">Reference proteome</keyword>
<proteinExistence type="inferred from homology"/>
<name>F7AJX9_CIOIN</name>
<evidence type="ECO:0000256" key="2">
    <source>
        <dbReference type="ARBA" id="ARBA00007236"/>
    </source>
</evidence>
<protein>
    <submittedName>
        <fullName evidence="5">Uncharacterized protein</fullName>
    </submittedName>
</protein>
<dbReference type="GO" id="GO:0005576">
    <property type="term" value="C:extracellular region"/>
    <property type="evidence" value="ECO:0007669"/>
    <property type="project" value="UniProtKB-SubCell"/>
</dbReference>
<dbReference type="Pfam" id="PF06083">
    <property type="entry name" value="IL17"/>
    <property type="match status" value="1"/>
</dbReference>
<evidence type="ECO:0000256" key="3">
    <source>
        <dbReference type="ARBA" id="ARBA00022525"/>
    </source>
</evidence>
<reference evidence="5" key="3">
    <citation type="submission" date="2025-09" db="UniProtKB">
        <authorList>
            <consortium name="Ensembl"/>
        </authorList>
    </citation>
    <scope>IDENTIFICATION</scope>
</reference>
<keyword evidence="4" id="KW-0732">Signal</keyword>
<reference evidence="6" key="1">
    <citation type="journal article" date="2002" name="Science">
        <title>The draft genome of Ciona intestinalis: insights into chordate and vertebrate origins.</title>
        <authorList>
            <person name="Dehal P."/>
            <person name="Satou Y."/>
            <person name="Campbell R.K."/>
            <person name="Chapman J."/>
            <person name="Degnan B."/>
            <person name="De Tomaso A."/>
            <person name="Davidson B."/>
            <person name="Di Gregorio A."/>
            <person name="Gelpke M."/>
            <person name="Goodstein D.M."/>
            <person name="Harafuji N."/>
            <person name="Hastings K.E."/>
            <person name="Ho I."/>
            <person name="Hotta K."/>
            <person name="Huang W."/>
            <person name="Kawashima T."/>
            <person name="Lemaire P."/>
            <person name="Martinez D."/>
            <person name="Meinertzhagen I.A."/>
            <person name="Necula S."/>
            <person name="Nonaka M."/>
            <person name="Putnam N."/>
            <person name="Rash S."/>
            <person name="Saiga H."/>
            <person name="Satake M."/>
            <person name="Terry A."/>
            <person name="Yamada L."/>
            <person name="Wang H.G."/>
            <person name="Awazu S."/>
            <person name="Azumi K."/>
            <person name="Boore J."/>
            <person name="Branno M."/>
            <person name="Chin-Bow S."/>
            <person name="DeSantis R."/>
            <person name="Doyle S."/>
            <person name="Francino P."/>
            <person name="Keys D.N."/>
            <person name="Haga S."/>
            <person name="Hayashi H."/>
            <person name="Hino K."/>
            <person name="Imai K.S."/>
            <person name="Inaba K."/>
            <person name="Kano S."/>
            <person name="Kobayashi K."/>
            <person name="Kobayashi M."/>
            <person name="Lee B.I."/>
            <person name="Makabe K.W."/>
            <person name="Manohar C."/>
            <person name="Matassi G."/>
            <person name="Medina M."/>
            <person name="Mochizuki Y."/>
            <person name="Mount S."/>
            <person name="Morishita T."/>
            <person name="Miura S."/>
            <person name="Nakayama A."/>
            <person name="Nishizaka S."/>
            <person name="Nomoto H."/>
            <person name="Ohta F."/>
            <person name="Oishi K."/>
            <person name="Rigoutsos I."/>
            <person name="Sano M."/>
            <person name="Sasaki A."/>
            <person name="Sasakura Y."/>
            <person name="Shoguchi E."/>
            <person name="Shin-i T."/>
            <person name="Spagnuolo A."/>
            <person name="Stainier D."/>
            <person name="Suzuki M.M."/>
            <person name="Tassy O."/>
            <person name="Takatori N."/>
            <person name="Tokuoka M."/>
            <person name="Yagi K."/>
            <person name="Yoshizaki F."/>
            <person name="Wada S."/>
            <person name="Zhang C."/>
            <person name="Hyatt P.D."/>
            <person name="Larimer F."/>
            <person name="Detter C."/>
            <person name="Doggett N."/>
            <person name="Glavina T."/>
            <person name="Hawkins T."/>
            <person name="Richardson P."/>
            <person name="Lucas S."/>
            <person name="Kohara Y."/>
            <person name="Levine M."/>
            <person name="Satoh N."/>
            <person name="Rokhsar D.S."/>
        </authorList>
    </citation>
    <scope>NUCLEOTIDE SEQUENCE [LARGE SCALE GENOMIC DNA]</scope>
</reference>
<evidence type="ECO:0000256" key="4">
    <source>
        <dbReference type="ARBA" id="ARBA00022729"/>
    </source>
</evidence>
<dbReference type="AlphaFoldDB" id="F7AJX9"/>
<reference evidence="5" key="2">
    <citation type="submission" date="2025-08" db="UniProtKB">
        <authorList>
            <consortium name="Ensembl"/>
        </authorList>
    </citation>
    <scope>IDENTIFICATION</scope>
</reference>
<dbReference type="InParanoid" id="F7AJX9"/>
<accession>F7AJX9</accession>
<dbReference type="Gene3D" id="2.10.90.10">
    <property type="entry name" value="Cystine-knot cytokines"/>
    <property type="match status" value="1"/>
</dbReference>
<keyword evidence="3" id="KW-0964">Secreted</keyword>
<evidence type="ECO:0000313" key="5">
    <source>
        <dbReference type="Ensembl" id="ENSCINP00000005082.3"/>
    </source>
</evidence>
<dbReference type="Proteomes" id="UP000008144">
    <property type="component" value="Unassembled WGS sequence"/>
</dbReference>
<sequence>MTNISRRSLSPWTYIRNVDRTRIPVVMLDAVCLCGGCYDISSPSLAEDINLYSTRVPGTIPVRRIRPGKPSVPDYVNLHTGCRCVVPL</sequence>
<dbReference type="Ensembl" id="ENSCINT00000005082.3">
    <property type="protein sequence ID" value="ENSCINP00000005082.3"/>
    <property type="gene ID" value="ENSCING00000015638.2"/>
</dbReference>
<dbReference type="GeneTree" id="ENSGT00660000096691"/>
<dbReference type="SUPFAM" id="SSF57501">
    <property type="entry name" value="Cystine-knot cytokines"/>
    <property type="match status" value="1"/>
</dbReference>
<dbReference type="HOGENOM" id="CLU_2468392_0_0_1"/>
<dbReference type="InterPro" id="IPR029034">
    <property type="entry name" value="Cystine-knot_cytokine"/>
</dbReference>
<comment type="subcellular location">
    <subcellularLocation>
        <location evidence="1">Secreted</location>
    </subcellularLocation>
</comment>
<dbReference type="GO" id="GO:0005125">
    <property type="term" value="F:cytokine activity"/>
    <property type="evidence" value="ECO:0007669"/>
    <property type="project" value="InterPro"/>
</dbReference>
<dbReference type="InterPro" id="IPR010345">
    <property type="entry name" value="IL-17_fam"/>
</dbReference>
<comment type="similarity">
    <text evidence="2">Belongs to the IL-17 family.</text>
</comment>